<reference evidence="1 2" key="1">
    <citation type="journal article" date="2020" name="ISME J.">
        <title>Comparative genomics reveals insights into cyanobacterial evolution and habitat adaptation.</title>
        <authorList>
            <person name="Chen M.Y."/>
            <person name="Teng W.K."/>
            <person name="Zhao L."/>
            <person name="Hu C.X."/>
            <person name="Zhou Y.K."/>
            <person name="Han B.P."/>
            <person name="Song L.R."/>
            <person name="Shu W.S."/>
        </authorList>
    </citation>
    <scope>NUCLEOTIDE SEQUENCE [LARGE SCALE GENOMIC DNA]</scope>
    <source>
        <strain evidence="1 2">FACHB-252</strain>
    </source>
</reference>
<dbReference type="EMBL" id="JACJTC010000001">
    <property type="protein sequence ID" value="MBD2609761.1"/>
    <property type="molecule type" value="Genomic_DNA"/>
</dbReference>
<organism evidence="1 2">
    <name type="scientific">Nostoc punctiforme FACHB-252</name>
    <dbReference type="NCBI Taxonomy" id="1357509"/>
    <lineage>
        <taxon>Bacteria</taxon>
        <taxon>Bacillati</taxon>
        <taxon>Cyanobacteriota</taxon>
        <taxon>Cyanophyceae</taxon>
        <taxon>Nostocales</taxon>
        <taxon>Nostocaceae</taxon>
        <taxon>Nostoc</taxon>
    </lineage>
</organism>
<dbReference type="Proteomes" id="UP000606396">
    <property type="component" value="Unassembled WGS sequence"/>
</dbReference>
<sequence length="105" mass="11917">MNSFRLTDLDELVLTIRDKSSRSYILEAVNAYRGGAYRAAIVATWIAVSYDIIAKIRELASQSDRQASANTDPEAYFAYPGLRKNYRNIKFGLLISNSSNRNLYE</sequence>
<protein>
    <submittedName>
        <fullName evidence="1">Uncharacterized protein</fullName>
    </submittedName>
</protein>
<dbReference type="RefSeq" id="WP_190947886.1">
    <property type="nucleotide sequence ID" value="NZ_JACJTC010000001.1"/>
</dbReference>
<proteinExistence type="predicted"/>
<evidence type="ECO:0000313" key="2">
    <source>
        <dbReference type="Proteomes" id="UP000606396"/>
    </source>
</evidence>
<gene>
    <name evidence="1" type="ORF">H6G94_00475</name>
</gene>
<keyword evidence="2" id="KW-1185">Reference proteome</keyword>
<evidence type="ECO:0000313" key="1">
    <source>
        <dbReference type="EMBL" id="MBD2609761.1"/>
    </source>
</evidence>
<name>A0ABR8H1R5_NOSPU</name>
<accession>A0ABR8H1R5</accession>
<comment type="caution">
    <text evidence="1">The sequence shown here is derived from an EMBL/GenBank/DDBJ whole genome shotgun (WGS) entry which is preliminary data.</text>
</comment>